<accession>A0A1T5A0V3</accession>
<keyword evidence="1" id="KW-0812">Transmembrane</keyword>
<reference evidence="3" key="1">
    <citation type="submission" date="2017-02" db="EMBL/GenBank/DDBJ databases">
        <authorList>
            <person name="Varghese N."/>
            <person name="Submissions S."/>
        </authorList>
    </citation>
    <scope>NUCLEOTIDE SEQUENCE [LARGE SCALE GENOMIC DNA]</scope>
    <source>
        <strain evidence="3">DSM 22385</strain>
    </source>
</reference>
<sequence>MRTIILILAIVLRSVASYSQDWETVQIDSTVSVKLPKGFTKTEKDEKYSLVAVSPWGTILIFKTPDNPTVTPDIEKEKHLKRYYDDYIKNVRTVSSSSIIKDEKDETIGDLKVKDFTLQIDTGSGVLYRNFRLLHASSATYIFEFLYQDLHNQFAIPEKEKFFNSIEVNENLDKTDQYTSEEINKNNAENKKYLYWAIPGGLLLIGIIFYIVRRRKT</sequence>
<protein>
    <submittedName>
        <fullName evidence="2">PEP-CTERM protein-sorting domain-containing protein</fullName>
    </submittedName>
</protein>
<dbReference type="Proteomes" id="UP000189981">
    <property type="component" value="Unassembled WGS sequence"/>
</dbReference>
<gene>
    <name evidence="2" type="ORF">SAMN05661099_0166</name>
</gene>
<name>A0A1T5A0V3_9SPHI</name>
<evidence type="ECO:0000256" key="1">
    <source>
        <dbReference type="SAM" id="Phobius"/>
    </source>
</evidence>
<dbReference type="STRING" id="572036.SAMN05661099_0166"/>
<keyword evidence="1" id="KW-1133">Transmembrane helix</keyword>
<dbReference type="AlphaFoldDB" id="A0A1T5A0V3"/>
<keyword evidence="3" id="KW-1185">Reference proteome</keyword>
<evidence type="ECO:0000313" key="3">
    <source>
        <dbReference type="Proteomes" id="UP000189981"/>
    </source>
</evidence>
<dbReference type="OrthoDB" id="791955at2"/>
<dbReference type="EMBL" id="FUYR01000001">
    <property type="protein sequence ID" value="SKB28399.1"/>
    <property type="molecule type" value="Genomic_DNA"/>
</dbReference>
<keyword evidence="1" id="KW-0472">Membrane</keyword>
<evidence type="ECO:0000313" key="2">
    <source>
        <dbReference type="EMBL" id="SKB28399.1"/>
    </source>
</evidence>
<organism evidence="2 3">
    <name type="scientific">Daejeonella lutea</name>
    <dbReference type="NCBI Taxonomy" id="572036"/>
    <lineage>
        <taxon>Bacteria</taxon>
        <taxon>Pseudomonadati</taxon>
        <taxon>Bacteroidota</taxon>
        <taxon>Sphingobacteriia</taxon>
        <taxon>Sphingobacteriales</taxon>
        <taxon>Sphingobacteriaceae</taxon>
        <taxon>Daejeonella</taxon>
    </lineage>
</organism>
<feature type="transmembrane region" description="Helical" evidence="1">
    <location>
        <begin position="193"/>
        <end position="212"/>
    </location>
</feature>
<proteinExistence type="predicted"/>
<dbReference type="RefSeq" id="WP_079700674.1">
    <property type="nucleotide sequence ID" value="NZ_FUYR01000001.1"/>
</dbReference>